<evidence type="ECO:0000313" key="10">
    <source>
        <dbReference type="EMBL" id="MBT0665095.1"/>
    </source>
</evidence>
<evidence type="ECO:0000256" key="2">
    <source>
        <dbReference type="ARBA" id="ARBA00012438"/>
    </source>
</evidence>
<keyword evidence="7" id="KW-0067">ATP-binding</keyword>
<dbReference type="Gene3D" id="1.10.287.130">
    <property type="match status" value="1"/>
</dbReference>
<dbReference type="GO" id="GO:0000155">
    <property type="term" value="F:phosphorelay sensor kinase activity"/>
    <property type="evidence" value="ECO:0007669"/>
    <property type="project" value="InterPro"/>
</dbReference>
<dbReference type="SMART" id="SM00387">
    <property type="entry name" value="HATPase_c"/>
    <property type="match status" value="1"/>
</dbReference>
<accession>A0AAW4L953</accession>
<organism evidence="10 11">
    <name type="scientific">Geoanaerobacter pelophilus</name>
    <dbReference type="NCBI Taxonomy" id="60036"/>
    <lineage>
        <taxon>Bacteria</taxon>
        <taxon>Pseudomonadati</taxon>
        <taxon>Thermodesulfobacteriota</taxon>
        <taxon>Desulfuromonadia</taxon>
        <taxon>Geobacterales</taxon>
        <taxon>Geobacteraceae</taxon>
        <taxon>Geoanaerobacter</taxon>
    </lineage>
</organism>
<dbReference type="InterPro" id="IPR005467">
    <property type="entry name" value="His_kinase_dom"/>
</dbReference>
<dbReference type="Gene3D" id="3.30.565.10">
    <property type="entry name" value="Histidine kinase-like ATPase, C-terminal domain"/>
    <property type="match status" value="1"/>
</dbReference>
<reference evidence="10 11" key="1">
    <citation type="submission" date="2021-05" db="EMBL/GenBank/DDBJ databases">
        <title>The draft genome of Geobacter pelophilus DSM 12255.</title>
        <authorList>
            <person name="Xu Z."/>
            <person name="Masuda Y."/>
            <person name="Itoh H."/>
            <person name="Senoo K."/>
        </authorList>
    </citation>
    <scope>NUCLEOTIDE SEQUENCE [LARGE SCALE GENOMIC DNA]</scope>
    <source>
        <strain evidence="10 11">DSM 12255</strain>
    </source>
</reference>
<dbReference type="PANTHER" id="PTHR43065">
    <property type="entry name" value="SENSOR HISTIDINE KINASE"/>
    <property type="match status" value="1"/>
</dbReference>
<evidence type="ECO:0000256" key="1">
    <source>
        <dbReference type="ARBA" id="ARBA00000085"/>
    </source>
</evidence>
<evidence type="ECO:0000256" key="4">
    <source>
        <dbReference type="ARBA" id="ARBA00022679"/>
    </source>
</evidence>
<dbReference type="InterPro" id="IPR013656">
    <property type="entry name" value="PAS_4"/>
</dbReference>
<dbReference type="Gene3D" id="3.30.450.20">
    <property type="entry name" value="PAS domain"/>
    <property type="match status" value="1"/>
</dbReference>
<comment type="catalytic activity">
    <reaction evidence="1">
        <text>ATP + protein L-histidine = ADP + protein N-phospho-L-histidine.</text>
        <dbReference type="EC" id="2.7.13.3"/>
    </reaction>
</comment>
<dbReference type="Pfam" id="PF02518">
    <property type="entry name" value="HATPase_c"/>
    <property type="match status" value="1"/>
</dbReference>
<dbReference type="InterPro" id="IPR035965">
    <property type="entry name" value="PAS-like_dom_sf"/>
</dbReference>
<dbReference type="Pfam" id="PF00512">
    <property type="entry name" value="HisKA"/>
    <property type="match status" value="1"/>
</dbReference>
<keyword evidence="5" id="KW-0547">Nucleotide-binding</keyword>
<dbReference type="Pfam" id="PF08448">
    <property type="entry name" value="PAS_4"/>
    <property type="match status" value="1"/>
</dbReference>
<dbReference type="InterPro" id="IPR003661">
    <property type="entry name" value="HisK_dim/P_dom"/>
</dbReference>
<dbReference type="SUPFAM" id="SSF55785">
    <property type="entry name" value="PYP-like sensor domain (PAS domain)"/>
    <property type="match status" value="1"/>
</dbReference>
<proteinExistence type="predicted"/>
<feature type="domain" description="Histidine kinase" evidence="9">
    <location>
        <begin position="183"/>
        <end position="402"/>
    </location>
</feature>
<dbReference type="CDD" id="cd00082">
    <property type="entry name" value="HisKA"/>
    <property type="match status" value="1"/>
</dbReference>
<sequence>MAEAKRTKVDEPNLERLLGLESSKIGFYSEVKQKINELEAANLELRIKTGELQAVFDAISDSVVIYDHRGCVQHRNRVSPHLFPTETTIGSCCKSLFHPDRDQAPESCPVELALAGQDSQISFSLADRIGNNRYFDVTATPIEDANEETRALVFIRNVTDKRLNELQLLQAEKLSSIGLLAAGVAHEINNPLTSVAGYSEALLRRFRDNEALTSDPRLQDFKKYLEVIIRESYRCKGIIDSLLSFSRKSEGAVGLVDINEILGEVLELVRHRARNERIEIRELFKADLPMVKGDASGLRQVFLNLTMNALQSIEGPGNIEIATVEHDDRTVSATISDSGCGIAPAMLEHIWDPFFTTKEVGKGIGLGLSVTYNIIKMHGGKVFVESRHGEGSKFTVRLPICQP</sequence>
<dbReference type="InterPro" id="IPR036097">
    <property type="entry name" value="HisK_dim/P_sf"/>
</dbReference>
<dbReference type="InterPro" id="IPR004358">
    <property type="entry name" value="Sig_transdc_His_kin-like_C"/>
</dbReference>
<keyword evidence="4" id="KW-0808">Transferase</keyword>
<dbReference type="EMBL" id="JAHCVJ010000005">
    <property type="protein sequence ID" value="MBT0665095.1"/>
    <property type="molecule type" value="Genomic_DNA"/>
</dbReference>
<dbReference type="InterPro" id="IPR003594">
    <property type="entry name" value="HATPase_dom"/>
</dbReference>
<evidence type="ECO:0000256" key="6">
    <source>
        <dbReference type="ARBA" id="ARBA00022777"/>
    </source>
</evidence>
<keyword evidence="3" id="KW-0597">Phosphoprotein</keyword>
<evidence type="ECO:0000256" key="7">
    <source>
        <dbReference type="ARBA" id="ARBA00022840"/>
    </source>
</evidence>
<comment type="caution">
    <text evidence="10">The sequence shown here is derived from an EMBL/GenBank/DDBJ whole genome shotgun (WGS) entry which is preliminary data.</text>
</comment>
<dbReference type="PRINTS" id="PR00344">
    <property type="entry name" value="BCTRLSENSOR"/>
</dbReference>
<evidence type="ECO:0000256" key="8">
    <source>
        <dbReference type="ARBA" id="ARBA00023012"/>
    </source>
</evidence>
<dbReference type="RefSeq" id="WP_214171877.1">
    <property type="nucleotide sequence ID" value="NZ_JAHCVJ010000005.1"/>
</dbReference>
<dbReference type="Proteomes" id="UP000811899">
    <property type="component" value="Unassembled WGS sequence"/>
</dbReference>
<evidence type="ECO:0000256" key="3">
    <source>
        <dbReference type="ARBA" id="ARBA00022553"/>
    </source>
</evidence>
<dbReference type="PROSITE" id="PS50109">
    <property type="entry name" value="HIS_KIN"/>
    <property type="match status" value="1"/>
</dbReference>
<name>A0AAW4L953_9BACT</name>
<dbReference type="EC" id="2.7.13.3" evidence="2"/>
<gene>
    <name evidence="10" type="ORF">KI809_12380</name>
</gene>
<dbReference type="InterPro" id="IPR036890">
    <property type="entry name" value="HATPase_C_sf"/>
</dbReference>
<dbReference type="SUPFAM" id="SSF47384">
    <property type="entry name" value="Homodimeric domain of signal transducing histidine kinase"/>
    <property type="match status" value="1"/>
</dbReference>
<keyword evidence="6" id="KW-0418">Kinase</keyword>
<dbReference type="AlphaFoldDB" id="A0AAW4L953"/>
<keyword evidence="11" id="KW-1185">Reference proteome</keyword>
<evidence type="ECO:0000313" key="11">
    <source>
        <dbReference type="Proteomes" id="UP000811899"/>
    </source>
</evidence>
<dbReference type="PANTHER" id="PTHR43065:SF10">
    <property type="entry name" value="PEROXIDE STRESS-ACTIVATED HISTIDINE KINASE MAK3"/>
    <property type="match status" value="1"/>
</dbReference>
<keyword evidence="8" id="KW-0902">Two-component regulatory system</keyword>
<evidence type="ECO:0000256" key="5">
    <source>
        <dbReference type="ARBA" id="ARBA00022741"/>
    </source>
</evidence>
<dbReference type="GO" id="GO:0005524">
    <property type="term" value="F:ATP binding"/>
    <property type="evidence" value="ECO:0007669"/>
    <property type="project" value="UniProtKB-KW"/>
</dbReference>
<evidence type="ECO:0000259" key="9">
    <source>
        <dbReference type="PROSITE" id="PS50109"/>
    </source>
</evidence>
<dbReference type="SMART" id="SM00388">
    <property type="entry name" value="HisKA"/>
    <property type="match status" value="1"/>
</dbReference>
<protein>
    <recommendedName>
        <fullName evidence="2">histidine kinase</fullName>
        <ecNumber evidence="2">2.7.13.3</ecNumber>
    </recommendedName>
</protein>
<dbReference type="SUPFAM" id="SSF55874">
    <property type="entry name" value="ATPase domain of HSP90 chaperone/DNA topoisomerase II/histidine kinase"/>
    <property type="match status" value="1"/>
</dbReference>